<reference evidence="1" key="1">
    <citation type="submission" date="2014-11" db="EMBL/GenBank/DDBJ databases">
        <authorList>
            <person name="Amaro Gonzalez C."/>
        </authorList>
    </citation>
    <scope>NUCLEOTIDE SEQUENCE</scope>
</reference>
<reference evidence="1" key="2">
    <citation type="journal article" date="2015" name="Fish Shellfish Immunol.">
        <title>Early steps in the European eel (Anguilla anguilla)-Vibrio vulnificus interaction in the gills: Role of the RtxA13 toxin.</title>
        <authorList>
            <person name="Callol A."/>
            <person name="Pajuelo D."/>
            <person name="Ebbesson L."/>
            <person name="Teles M."/>
            <person name="MacKenzie S."/>
            <person name="Amaro C."/>
        </authorList>
    </citation>
    <scope>NUCLEOTIDE SEQUENCE</scope>
</reference>
<sequence length="34" mass="3901">MQLAALFGIGRIHVNGFVRKIKIQIDKTFVYHEG</sequence>
<evidence type="ECO:0000313" key="1">
    <source>
        <dbReference type="EMBL" id="JAG99569.1"/>
    </source>
</evidence>
<dbReference type="AlphaFoldDB" id="A0A0E9P651"/>
<proteinExistence type="predicted"/>
<dbReference type="EMBL" id="GBXM01109007">
    <property type="protein sequence ID" value="JAG99569.1"/>
    <property type="molecule type" value="Transcribed_RNA"/>
</dbReference>
<organism evidence="1">
    <name type="scientific">Anguilla anguilla</name>
    <name type="common">European freshwater eel</name>
    <name type="synonym">Muraena anguilla</name>
    <dbReference type="NCBI Taxonomy" id="7936"/>
    <lineage>
        <taxon>Eukaryota</taxon>
        <taxon>Metazoa</taxon>
        <taxon>Chordata</taxon>
        <taxon>Craniata</taxon>
        <taxon>Vertebrata</taxon>
        <taxon>Euteleostomi</taxon>
        <taxon>Actinopterygii</taxon>
        <taxon>Neopterygii</taxon>
        <taxon>Teleostei</taxon>
        <taxon>Anguilliformes</taxon>
        <taxon>Anguillidae</taxon>
        <taxon>Anguilla</taxon>
    </lineage>
</organism>
<accession>A0A0E9P651</accession>
<name>A0A0E9P651_ANGAN</name>
<protein>
    <submittedName>
        <fullName evidence="1">Uncharacterized protein</fullName>
    </submittedName>
</protein>